<evidence type="ECO:0000313" key="7">
    <source>
        <dbReference type="Proteomes" id="UP000245412"/>
    </source>
</evidence>
<dbReference type="SMART" id="SM00855">
    <property type="entry name" value="PGAM"/>
    <property type="match status" value="1"/>
</dbReference>
<dbReference type="InterPro" id="IPR001345">
    <property type="entry name" value="PG/BPGM_mutase_AS"/>
</dbReference>
<evidence type="ECO:0000256" key="3">
    <source>
        <dbReference type="PIRSR" id="PIRSR613078-1"/>
    </source>
</evidence>
<dbReference type="PANTHER" id="PTHR48100:SF1">
    <property type="entry name" value="HISTIDINE PHOSPHATASE FAMILY PROTEIN-RELATED"/>
    <property type="match status" value="1"/>
</dbReference>
<dbReference type="Gene3D" id="3.40.50.1240">
    <property type="entry name" value="Phosphoglycerate mutase-like"/>
    <property type="match status" value="1"/>
</dbReference>
<dbReference type="InterPro" id="IPR029033">
    <property type="entry name" value="His_PPase_superfam"/>
</dbReference>
<sequence>MQIYIVRHGETLWNVQKRLQGRTDIELNDNGRFLAKKTAEALKSVPFTVCFSSPLKRAKETAGILLADRHVPVREDERLIEISFGEMEGLVNDGSGRGMLKNYQDFFKAPGRYVPPPGGEALSSLCRRTEQFLTDITGRAELEQETVLVATHGAAMRALLNSLREYSPNDFWGKGVPKNCAVAVLESHGGEVRICKEDEAAASL</sequence>
<dbReference type="GO" id="GO:0005737">
    <property type="term" value="C:cytoplasm"/>
    <property type="evidence" value="ECO:0007669"/>
    <property type="project" value="TreeGrafter"/>
</dbReference>
<feature type="active site" description="Proton donor/acceptor" evidence="3">
    <location>
        <position position="81"/>
    </location>
</feature>
<feature type="active site" description="Tele-phosphohistidine intermediate" evidence="3">
    <location>
        <position position="8"/>
    </location>
</feature>
<evidence type="ECO:0000256" key="1">
    <source>
        <dbReference type="ARBA" id="ARBA00023152"/>
    </source>
</evidence>
<dbReference type="RefSeq" id="WP_109624344.1">
    <property type="nucleotide sequence ID" value="NZ_JANKBI010000001.1"/>
</dbReference>
<dbReference type="GO" id="GO:0016791">
    <property type="term" value="F:phosphatase activity"/>
    <property type="evidence" value="ECO:0007669"/>
    <property type="project" value="TreeGrafter"/>
</dbReference>
<evidence type="ECO:0000256" key="5">
    <source>
        <dbReference type="PIRSR" id="PIRSR613078-3"/>
    </source>
</evidence>
<reference evidence="6 7" key="1">
    <citation type="submission" date="2018-05" db="EMBL/GenBank/DDBJ databases">
        <authorList>
            <person name="Goeker M."/>
            <person name="Huntemann M."/>
            <person name="Clum A."/>
            <person name="Pillay M."/>
            <person name="Palaniappan K."/>
            <person name="Varghese N."/>
            <person name="Mikhailova N."/>
            <person name="Stamatis D."/>
            <person name="Reddy T."/>
            <person name="Daum C."/>
            <person name="Shapiro N."/>
            <person name="Ivanova N."/>
            <person name="Kyrpides N."/>
            <person name="Woyke T."/>
        </authorList>
    </citation>
    <scope>NUCLEOTIDE SEQUENCE [LARGE SCALE GENOMIC DNA]</scope>
    <source>
        <strain evidence="6 7">DSM 26524</strain>
    </source>
</reference>
<dbReference type="EMBL" id="QGGY01000001">
    <property type="protein sequence ID" value="PWJ78901.1"/>
    <property type="molecule type" value="Genomic_DNA"/>
</dbReference>
<dbReference type="InterPro" id="IPR013078">
    <property type="entry name" value="His_Pase_superF_clade-1"/>
</dbReference>
<keyword evidence="2" id="KW-0413">Isomerase</keyword>
<evidence type="ECO:0000256" key="4">
    <source>
        <dbReference type="PIRSR" id="PIRSR613078-2"/>
    </source>
</evidence>
<accession>A0AB73T9T8</accession>
<evidence type="ECO:0000256" key="2">
    <source>
        <dbReference type="ARBA" id="ARBA00023235"/>
    </source>
</evidence>
<gene>
    <name evidence="6" type="ORF">C7383_101275</name>
</gene>
<feature type="binding site" evidence="4">
    <location>
        <begin position="7"/>
        <end position="14"/>
    </location>
    <ligand>
        <name>substrate</name>
    </ligand>
</feature>
<keyword evidence="7" id="KW-1185">Reference proteome</keyword>
<feature type="site" description="Transition state stabilizer" evidence="5">
    <location>
        <position position="152"/>
    </location>
</feature>
<dbReference type="PANTHER" id="PTHR48100">
    <property type="entry name" value="BROAD-SPECIFICITY PHOSPHATASE YOR283W-RELATED"/>
    <property type="match status" value="1"/>
</dbReference>
<dbReference type="Proteomes" id="UP000245412">
    <property type="component" value="Unassembled WGS sequence"/>
</dbReference>
<protein>
    <submittedName>
        <fullName evidence="6">Phosphoglycerate mutase</fullName>
    </submittedName>
</protein>
<dbReference type="CDD" id="cd07067">
    <property type="entry name" value="HP_PGM_like"/>
    <property type="match status" value="1"/>
</dbReference>
<name>A0AB73T9T8_9FIRM</name>
<dbReference type="PROSITE" id="PS00175">
    <property type="entry name" value="PG_MUTASE"/>
    <property type="match status" value="1"/>
</dbReference>
<dbReference type="InterPro" id="IPR050275">
    <property type="entry name" value="PGM_Phosphatase"/>
</dbReference>
<proteinExistence type="predicted"/>
<feature type="binding site" evidence="4">
    <location>
        <position position="57"/>
    </location>
    <ligand>
        <name>substrate</name>
    </ligand>
</feature>
<dbReference type="AlphaFoldDB" id="A0AB73T9T8"/>
<dbReference type="PIRSF" id="PIRSF000709">
    <property type="entry name" value="6PFK_2-Ptase"/>
    <property type="match status" value="1"/>
</dbReference>
<keyword evidence="1" id="KW-0324">Glycolysis</keyword>
<dbReference type="Pfam" id="PF00300">
    <property type="entry name" value="His_Phos_1"/>
    <property type="match status" value="1"/>
</dbReference>
<dbReference type="SUPFAM" id="SSF53254">
    <property type="entry name" value="Phosphoglycerate mutase-like"/>
    <property type="match status" value="1"/>
</dbReference>
<comment type="caution">
    <text evidence="6">The sequence shown here is derived from an EMBL/GenBank/DDBJ whole genome shotgun (WGS) entry which is preliminary data.</text>
</comment>
<organism evidence="6 7">
    <name type="scientific">Murimonas intestini</name>
    <dbReference type="NCBI Taxonomy" id="1337051"/>
    <lineage>
        <taxon>Bacteria</taxon>
        <taxon>Bacillati</taxon>
        <taxon>Bacillota</taxon>
        <taxon>Clostridia</taxon>
        <taxon>Lachnospirales</taxon>
        <taxon>Lachnospiraceae</taxon>
        <taxon>Murimonas</taxon>
    </lineage>
</organism>
<evidence type="ECO:0000313" key="6">
    <source>
        <dbReference type="EMBL" id="PWJ78901.1"/>
    </source>
</evidence>